<dbReference type="GO" id="GO:0032196">
    <property type="term" value="P:transposition"/>
    <property type="evidence" value="ECO:0007669"/>
    <property type="project" value="TreeGrafter"/>
</dbReference>
<keyword evidence="4" id="KW-0233">DNA recombination</keyword>
<dbReference type="EMBL" id="CP060633">
    <property type="protein sequence ID" value="QNM02678.1"/>
    <property type="molecule type" value="Genomic_DNA"/>
</dbReference>
<gene>
    <name evidence="7" type="ORF">H9Q77_00335</name>
    <name evidence="6" type="ORF">H9Q77_15455</name>
</gene>
<dbReference type="InterPro" id="IPR051917">
    <property type="entry name" value="Transposase-Integrase"/>
</dbReference>
<dbReference type="GO" id="GO:0046872">
    <property type="term" value="F:metal ion binding"/>
    <property type="evidence" value="ECO:0007669"/>
    <property type="project" value="UniProtKB-KW"/>
</dbReference>
<dbReference type="GO" id="GO:0005829">
    <property type="term" value="C:cytosol"/>
    <property type="evidence" value="ECO:0007669"/>
    <property type="project" value="TreeGrafter"/>
</dbReference>
<name>A0A7G9FVU6_9FIRM</name>
<dbReference type="InterPro" id="IPR025246">
    <property type="entry name" value="IS30-like_HTH"/>
</dbReference>
<dbReference type="InterPro" id="IPR053392">
    <property type="entry name" value="Transposase_IS30-like"/>
</dbReference>
<evidence type="ECO:0000313" key="8">
    <source>
        <dbReference type="Proteomes" id="UP000515981"/>
    </source>
</evidence>
<dbReference type="PANTHER" id="PTHR10948">
    <property type="entry name" value="TRANSPOSASE"/>
    <property type="match status" value="1"/>
</dbReference>
<dbReference type="SUPFAM" id="SSF53098">
    <property type="entry name" value="Ribonuclease H-like"/>
    <property type="match status" value="1"/>
</dbReference>
<dbReference type="InterPro" id="IPR012337">
    <property type="entry name" value="RNaseH-like_sf"/>
</dbReference>
<dbReference type="Proteomes" id="UP000515981">
    <property type="component" value="Chromosome"/>
</dbReference>
<dbReference type="GO" id="GO:0006310">
    <property type="term" value="P:DNA recombination"/>
    <property type="evidence" value="ECO:0007669"/>
    <property type="project" value="UniProtKB-KW"/>
</dbReference>
<keyword evidence="2" id="KW-0408">Iron</keyword>
<keyword evidence="8" id="KW-1185">Reference proteome</keyword>
<sequence length="440" mass="50602">MSSYKYKHLTLDDRITIQKALKEGQTFVEIGALIGKDPSTVSKEVKAHLDYRNTGTRSRGYNPCRHRKRCTKQYICGEDSCGFINRLWHGKTYCSECALCMVNCPDFEEEKCSSLKKAPYVCNSCKQVSSCTLAKQFYDAKEAHKTYEKTRSDSRKGIDITPEELDRLDAILSPLIKQGQSIHQICMNNAAEIMVDERTIYNYIDAGILSAGNIDLPRKVRYKKRKSKKVVRVDKKCHIGRTYEDFEAFMKGHPDFNVVEMDSVEGTRDSTKVLLTVFFRNCSLMLAYLREANTAKSVTEAVNHLYEILGREQFCEMFQVILADRGSEFTDPLAIEFDEDGRRRTYVFYCDPQRPDQKGSIEVTHEFIRRIVPKKTSFAFLTQDKVNLMMSHINSYTRKKLNNRSAHQLFSFFYGADTASKLNLEAVPANEIILKPELLK</sequence>
<dbReference type="EMBL" id="CP060633">
    <property type="protein sequence ID" value="QNM02422.1"/>
    <property type="molecule type" value="Genomic_DNA"/>
</dbReference>
<dbReference type="GO" id="GO:0015074">
    <property type="term" value="P:DNA integration"/>
    <property type="evidence" value="ECO:0007669"/>
    <property type="project" value="InterPro"/>
</dbReference>
<evidence type="ECO:0000256" key="1">
    <source>
        <dbReference type="ARBA" id="ARBA00022723"/>
    </source>
</evidence>
<evidence type="ECO:0000256" key="4">
    <source>
        <dbReference type="ARBA" id="ARBA00023172"/>
    </source>
</evidence>
<dbReference type="AlphaFoldDB" id="A0A7G9FVU6"/>
<feature type="domain" description="Integrase catalytic" evidence="5">
    <location>
        <begin position="250"/>
        <end position="414"/>
    </location>
</feature>
<dbReference type="NCBIfam" id="NF033563">
    <property type="entry name" value="transpos_IS30"/>
    <property type="match status" value="1"/>
</dbReference>
<dbReference type="Pfam" id="PF13936">
    <property type="entry name" value="HTH_38"/>
    <property type="match status" value="1"/>
</dbReference>
<dbReference type="Gene3D" id="3.30.420.10">
    <property type="entry name" value="Ribonuclease H-like superfamily/Ribonuclease H"/>
    <property type="match status" value="1"/>
</dbReference>
<dbReference type="InterPro" id="IPR017900">
    <property type="entry name" value="4Fe4S_Fe_S_CS"/>
</dbReference>
<evidence type="ECO:0000256" key="3">
    <source>
        <dbReference type="ARBA" id="ARBA00023014"/>
    </source>
</evidence>
<keyword evidence="3" id="KW-0411">Iron-sulfur</keyword>
<keyword evidence="1" id="KW-0479">Metal-binding</keyword>
<evidence type="ECO:0000313" key="6">
    <source>
        <dbReference type="EMBL" id="QNM02422.1"/>
    </source>
</evidence>
<reference evidence="7 8" key="1">
    <citation type="submission" date="2020-08" db="EMBL/GenBank/DDBJ databases">
        <authorList>
            <person name="Liu C."/>
            <person name="Sun Q."/>
        </authorList>
    </citation>
    <scope>NUCLEOTIDE SEQUENCE [LARGE SCALE GENOMIC DNA]</scope>
    <source>
        <strain evidence="7 8">NSJ-8</strain>
    </source>
</reference>
<dbReference type="PROSITE" id="PS00198">
    <property type="entry name" value="4FE4S_FER_1"/>
    <property type="match status" value="1"/>
</dbReference>
<dbReference type="InterPro" id="IPR036397">
    <property type="entry name" value="RNaseH_sf"/>
</dbReference>
<protein>
    <submittedName>
        <fullName evidence="7">IS30 family transposase</fullName>
    </submittedName>
</protein>
<dbReference type="GO" id="GO:0003676">
    <property type="term" value="F:nucleic acid binding"/>
    <property type="evidence" value="ECO:0007669"/>
    <property type="project" value="InterPro"/>
</dbReference>
<dbReference type="PROSITE" id="PS50994">
    <property type="entry name" value="INTEGRASE"/>
    <property type="match status" value="1"/>
</dbReference>
<accession>A0A7G9FVU6</accession>
<proteinExistence type="predicted"/>
<dbReference type="InterPro" id="IPR001584">
    <property type="entry name" value="Integrase_cat-core"/>
</dbReference>
<dbReference type="PANTHER" id="PTHR10948:SF23">
    <property type="entry name" value="TRANSPOSASE INSI FOR INSERTION SEQUENCE ELEMENT IS30A-RELATED"/>
    <property type="match status" value="1"/>
</dbReference>
<dbReference type="KEGG" id="ssun:H9Q77_15455"/>
<dbReference type="GO" id="GO:0051536">
    <property type="term" value="F:iron-sulfur cluster binding"/>
    <property type="evidence" value="ECO:0007669"/>
    <property type="project" value="UniProtKB-KW"/>
</dbReference>
<dbReference type="RefSeq" id="WP_249326143.1">
    <property type="nucleotide sequence ID" value="NZ_CP060633.1"/>
</dbReference>
<dbReference type="KEGG" id="ssun:H9Q77_00335"/>
<evidence type="ECO:0000313" key="7">
    <source>
        <dbReference type="EMBL" id="QNM02678.1"/>
    </source>
</evidence>
<organism evidence="7 8">
    <name type="scientific">Simiaoa sunii</name>
    <dbReference type="NCBI Taxonomy" id="2763672"/>
    <lineage>
        <taxon>Bacteria</taxon>
        <taxon>Bacillati</taxon>
        <taxon>Bacillota</taxon>
        <taxon>Clostridia</taxon>
        <taxon>Lachnospirales</taxon>
        <taxon>Lachnospiraceae</taxon>
        <taxon>Simiaoa</taxon>
    </lineage>
</organism>
<evidence type="ECO:0000256" key="2">
    <source>
        <dbReference type="ARBA" id="ARBA00023004"/>
    </source>
</evidence>
<dbReference type="GO" id="GO:0004803">
    <property type="term" value="F:transposase activity"/>
    <property type="evidence" value="ECO:0007669"/>
    <property type="project" value="TreeGrafter"/>
</dbReference>
<evidence type="ECO:0000259" key="5">
    <source>
        <dbReference type="PROSITE" id="PS50994"/>
    </source>
</evidence>